<gene>
    <name evidence="7" type="primary">LOC113093903</name>
</gene>
<evidence type="ECO:0000256" key="4">
    <source>
        <dbReference type="ARBA" id="ARBA00022840"/>
    </source>
</evidence>
<accession>A0A6P6P3H7</accession>
<feature type="domain" description="GHMP kinase N-terminal" evidence="5">
    <location>
        <begin position="78"/>
        <end position="151"/>
    </location>
</feature>
<dbReference type="RefSeq" id="XP_026115264.1">
    <property type="nucleotide sequence ID" value="XM_026259479.1"/>
</dbReference>
<dbReference type="Proteomes" id="UP000515129">
    <property type="component" value="Unplaced"/>
</dbReference>
<dbReference type="GO" id="GO:0005524">
    <property type="term" value="F:ATP binding"/>
    <property type="evidence" value="ECO:0007669"/>
    <property type="project" value="UniProtKB-KW"/>
</dbReference>
<keyword evidence="3" id="KW-0418">Kinase</keyword>
<dbReference type="PIRSF" id="PIRSF010376">
    <property type="entry name" value="IspE"/>
    <property type="match status" value="1"/>
</dbReference>
<dbReference type="GO" id="GO:0016114">
    <property type="term" value="P:terpenoid biosynthetic process"/>
    <property type="evidence" value="ECO:0007669"/>
    <property type="project" value="InterPro"/>
</dbReference>
<evidence type="ECO:0000256" key="2">
    <source>
        <dbReference type="ARBA" id="ARBA00022741"/>
    </source>
</evidence>
<dbReference type="InterPro" id="IPR004424">
    <property type="entry name" value="IspE"/>
</dbReference>
<dbReference type="AlphaFoldDB" id="A0A6P6P3H7"/>
<dbReference type="InterPro" id="IPR020568">
    <property type="entry name" value="Ribosomal_Su5_D2-typ_SF"/>
</dbReference>
<evidence type="ECO:0000313" key="6">
    <source>
        <dbReference type="Proteomes" id="UP000515129"/>
    </source>
</evidence>
<sequence>MNAALKELRDLPAPAKINLFLHITGRRADGYHLIESVFQLIDWQDTVHLSLRGDGQISREDLASCAGVELPRDDLCILAARALRQATGCSLGAHIQLEKRIPAEAGLGGGSSDAATCLLGLNRLWNLNQPLSTLEQIGLSLGADVPFFLRGRNAWVSGIGEHIEPLNDGILPTSQALVIIKPKNGLSTAAIFGHQALKRDTPHAILAVFAEDPYGFGRNDLQAVGELIEPQVCQALAVLEKQGLKPRMTGSGSAVFACCPADFKLDASSNSLGWQQKVCKTLAEHPLVGWAV</sequence>
<evidence type="ECO:0000256" key="1">
    <source>
        <dbReference type="ARBA" id="ARBA00022679"/>
    </source>
</evidence>
<dbReference type="Gene3D" id="3.30.230.10">
    <property type="match status" value="1"/>
</dbReference>
<evidence type="ECO:0000259" key="5">
    <source>
        <dbReference type="Pfam" id="PF00288"/>
    </source>
</evidence>
<dbReference type="HAMAP" id="MF_00061">
    <property type="entry name" value="IspE"/>
    <property type="match status" value="1"/>
</dbReference>
<keyword evidence="6" id="KW-1185">Reference proteome</keyword>
<evidence type="ECO:0000313" key="7">
    <source>
        <dbReference type="RefSeq" id="XP_026115264.1"/>
    </source>
</evidence>
<organism evidence="6 7">
    <name type="scientific">Carassius auratus</name>
    <name type="common">Goldfish</name>
    <dbReference type="NCBI Taxonomy" id="7957"/>
    <lineage>
        <taxon>Eukaryota</taxon>
        <taxon>Metazoa</taxon>
        <taxon>Chordata</taxon>
        <taxon>Craniata</taxon>
        <taxon>Vertebrata</taxon>
        <taxon>Euteleostomi</taxon>
        <taxon>Actinopterygii</taxon>
        <taxon>Neopterygii</taxon>
        <taxon>Teleostei</taxon>
        <taxon>Ostariophysi</taxon>
        <taxon>Cypriniformes</taxon>
        <taxon>Cyprinidae</taxon>
        <taxon>Cyprininae</taxon>
        <taxon>Carassius</taxon>
    </lineage>
</organism>
<dbReference type="Pfam" id="PF00288">
    <property type="entry name" value="GHMP_kinases_N"/>
    <property type="match status" value="1"/>
</dbReference>
<protein>
    <submittedName>
        <fullName evidence="7">Uncharacterized protein LOC113093903</fullName>
    </submittedName>
</protein>
<dbReference type="NCBIfam" id="TIGR00154">
    <property type="entry name" value="ispE"/>
    <property type="match status" value="1"/>
</dbReference>
<keyword evidence="1" id="KW-0808">Transferase</keyword>
<dbReference type="KEGG" id="caua:113093903"/>
<dbReference type="Gene3D" id="3.30.70.890">
    <property type="entry name" value="GHMP kinase, C-terminal domain"/>
    <property type="match status" value="1"/>
</dbReference>
<dbReference type="InterPro" id="IPR006204">
    <property type="entry name" value="GHMP_kinase_N_dom"/>
</dbReference>
<keyword evidence="2" id="KW-0547">Nucleotide-binding</keyword>
<dbReference type="PANTHER" id="PTHR43527">
    <property type="entry name" value="4-DIPHOSPHOCYTIDYL-2-C-METHYL-D-ERYTHRITOL KINASE, CHLOROPLASTIC"/>
    <property type="match status" value="1"/>
</dbReference>
<dbReference type="InterPro" id="IPR036554">
    <property type="entry name" value="GHMP_kinase_C_sf"/>
</dbReference>
<dbReference type="GeneID" id="113093903"/>
<name>A0A6P6P3H7_CARAU</name>
<dbReference type="PANTHER" id="PTHR43527:SF2">
    <property type="entry name" value="4-DIPHOSPHOCYTIDYL-2-C-METHYL-D-ERYTHRITOL KINASE, CHLOROPLASTIC"/>
    <property type="match status" value="1"/>
</dbReference>
<dbReference type="InterPro" id="IPR014721">
    <property type="entry name" value="Ribsml_uS5_D2-typ_fold_subgr"/>
</dbReference>
<dbReference type="OrthoDB" id="8528273at2759"/>
<dbReference type="SUPFAM" id="SSF54211">
    <property type="entry name" value="Ribosomal protein S5 domain 2-like"/>
    <property type="match status" value="1"/>
</dbReference>
<reference evidence="7" key="1">
    <citation type="submission" date="2025-08" db="UniProtKB">
        <authorList>
            <consortium name="RefSeq"/>
        </authorList>
    </citation>
    <scope>IDENTIFICATION</scope>
    <source>
        <strain evidence="7">Wakin</strain>
        <tissue evidence="7">Muscle</tissue>
    </source>
</reference>
<dbReference type="SUPFAM" id="SSF55060">
    <property type="entry name" value="GHMP Kinase, C-terminal domain"/>
    <property type="match status" value="1"/>
</dbReference>
<proteinExistence type="inferred from homology"/>
<dbReference type="GO" id="GO:0050515">
    <property type="term" value="F:4-(cytidine 5'-diphospho)-2-C-methyl-D-erythritol kinase activity"/>
    <property type="evidence" value="ECO:0007669"/>
    <property type="project" value="InterPro"/>
</dbReference>
<keyword evidence="4" id="KW-0067">ATP-binding</keyword>
<evidence type="ECO:0000256" key="3">
    <source>
        <dbReference type="ARBA" id="ARBA00022777"/>
    </source>
</evidence>